<dbReference type="AlphaFoldDB" id="A0A0C3AXJ4"/>
<proteinExistence type="inferred from homology"/>
<comment type="cofactor">
    <cofactor evidence="1 9">
        <name>heme</name>
        <dbReference type="ChEBI" id="CHEBI:30413"/>
    </cofactor>
</comment>
<dbReference type="HOGENOM" id="CLU_001570_2_3_1"/>
<reference evidence="11 12" key="1">
    <citation type="submission" date="2014-04" db="EMBL/GenBank/DDBJ databases">
        <authorList>
            <consortium name="DOE Joint Genome Institute"/>
            <person name="Kuo A."/>
            <person name="Zuccaro A."/>
            <person name="Kohler A."/>
            <person name="Nagy L.G."/>
            <person name="Floudas D."/>
            <person name="Copeland A."/>
            <person name="Barry K.W."/>
            <person name="Cichocki N."/>
            <person name="Veneault-Fourrey C."/>
            <person name="LaButti K."/>
            <person name="Lindquist E.A."/>
            <person name="Lipzen A."/>
            <person name="Lundell T."/>
            <person name="Morin E."/>
            <person name="Murat C."/>
            <person name="Sun H."/>
            <person name="Tunlid A."/>
            <person name="Henrissat B."/>
            <person name="Grigoriev I.V."/>
            <person name="Hibbett D.S."/>
            <person name="Martin F."/>
            <person name="Nordberg H.P."/>
            <person name="Cantor M.N."/>
            <person name="Hua S.X."/>
        </authorList>
    </citation>
    <scope>NUCLEOTIDE SEQUENCE [LARGE SCALE GENOMIC DNA]</scope>
    <source>
        <strain evidence="11 12">MAFF 305830</strain>
    </source>
</reference>
<keyword evidence="6 10" id="KW-0560">Oxidoreductase</keyword>
<accession>A0A0C3AXJ4</accession>
<dbReference type="GO" id="GO:0004497">
    <property type="term" value="F:monooxygenase activity"/>
    <property type="evidence" value="ECO:0007669"/>
    <property type="project" value="UniProtKB-KW"/>
</dbReference>
<dbReference type="EMBL" id="KN824321">
    <property type="protein sequence ID" value="KIM24699.1"/>
    <property type="molecule type" value="Genomic_DNA"/>
</dbReference>
<protein>
    <recommendedName>
        <fullName evidence="13">Cytochrome P450</fullName>
    </recommendedName>
</protein>
<dbReference type="PANTHER" id="PTHR46300">
    <property type="entry name" value="P450, PUTATIVE (EUROFUNG)-RELATED-RELATED"/>
    <property type="match status" value="1"/>
</dbReference>
<evidence type="ECO:0000313" key="12">
    <source>
        <dbReference type="Proteomes" id="UP000054097"/>
    </source>
</evidence>
<evidence type="ECO:0000256" key="6">
    <source>
        <dbReference type="ARBA" id="ARBA00023002"/>
    </source>
</evidence>
<keyword evidence="7 9" id="KW-0408">Iron</keyword>
<feature type="binding site" description="axial binding residue" evidence="9">
    <location>
        <position position="441"/>
    </location>
    <ligand>
        <name>heme</name>
        <dbReference type="ChEBI" id="CHEBI:30413"/>
    </ligand>
    <ligandPart>
        <name>Fe</name>
        <dbReference type="ChEBI" id="CHEBI:18248"/>
    </ligandPart>
</feature>
<dbReference type="InterPro" id="IPR017972">
    <property type="entry name" value="Cyt_P450_CS"/>
</dbReference>
<dbReference type="STRING" id="933852.A0A0C3AXJ4"/>
<dbReference type="GO" id="GO:0020037">
    <property type="term" value="F:heme binding"/>
    <property type="evidence" value="ECO:0007669"/>
    <property type="project" value="InterPro"/>
</dbReference>
<organism evidence="11 12">
    <name type="scientific">Serendipita vermifera MAFF 305830</name>
    <dbReference type="NCBI Taxonomy" id="933852"/>
    <lineage>
        <taxon>Eukaryota</taxon>
        <taxon>Fungi</taxon>
        <taxon>Dikarya</taxon>
        <taxon>Basidiomycota</taxon>
        <taxon>Agaricomycotina</taxon>
        <taxon>Agaricomycetes</taxon>
        <taxon>Sebacinales</taxon>
        <taxon>Serendipitaceae</taxon>
        <taxon>Serendipita</taxon>
    </lineage>
</organism>
<dbReference type="InterPro" id="IPR002401">
    <property type="entry name" value="Cyt_P450_E_grp-I"/>
</dbReference>
<evidence type="ECO:0000256" key="3">
    <source>
        <dbReference type="ARBA" id="ARBA00010617"/>
    </source>
</evidence>
<keyword evidence="4 9" id="KW-0349">Heme</keyword>
<evidence type="ECO:0008006" key="13">
    <source>
        <dbReference type="Google" id="ProtNLM"/>
    </source>
</evidence>
<name>A0A0C3AXJ4_SERVB</name>
<dbReference type="Pfam" id="PF00067">
    <property type="entry name" value="p450"/>
    <property type="match status" value="1"/>
</dbReference>
<dbReference type="PRINTS" id="PR00463">
    <property type="entry name" value="EP450I"/>
</dbReference>
<evidence type="ECO:0000313" key="11">
    <source>
        <dbReference type="EMBL" id="KIM24699.1"/>
    </source>
</evidence>
<sequence length="502" mass="56437">MSITSYIFAGTAVAFTALLGYLSSKTSAPAANARKLGARLPPGPKQNPFLGNISNFPQERWYLKFLEWQREFGDLVFINLNVAGVTMLVVNSLEIAEELGDRRTKVYSSRAQTTMLGDLMYTGWTLLGLSVGPKFFEQRRIAQKAVGPTAAPQYDEIIQEHIASLIKDLPSTSGDPFDAITPSLGAIIAKVAYGRNFYEKHGDDLIKLSLENMELVVSIMTKFWAVDLFPFLRHIPAWFPGAEFRRIGQRGTYMGRKIQMEPFEFVEKSMAEGTADDSLLSRFLPDSSVSRENVRDITVTMVSASVDTTSTMITHFLYAMALHPDWQKKVHNELDALIGDGRAPSFSEIEGLNYFNATWKESIRWKVVAPLVIPHATSEPDIWNGFYIPEGCIVHWNVGFMLHDPRIWGETSEEFDPGRFMVQSDLPDPTWLPFGFGRRICAGRFLAQRMAMQFAAAILSAFEVVPLKTDDGQTLGPGNTTYHEHTVRRVANFRCRYVPRHA</sequence>
<evidence type="ECO:0000256" key="8">
    <source>
        <dbReference type="ARBA" id="ARBA00023033"/>
    </source>
</evidence>
<evidence type="ECO:0000256" key="10">
    <source>
        <dbReference type="RuleBase" id="RU000461"/>
    </source>
</evidence>
<evidence type="ECO:0000256" key="4">
    <source>
        <dbReference type="ARBA" id="ARBA00022617"/>
    </source>
</evidence>
<dbReference type="GO" id="GO:0016705">
    <property type="term" value="F:oxidoreductase activity, acting on paired donors, with incorporation or reduction of molecular oxygen"/>
    <property type="evidence" value="ECO:0007669"/>
    <property type="project" value="InterPro"/>
</dbReference>
<evidence type="ECO:0000256" key="7">
    <source>
        <dbReference type="ARBA" id="ARBA00023004"/>
    </source>
</evidence>
<dbReference type="InterPro" id="IPR001128">
    <property type="entry name" value="Cyt_P450"/>
</dbReference>
<dbReference type="Gene3D" id="1.10.630.10">
    <property type="entry name" value="Cytochrome P450"/>
    <property type="match status" value="1"/>
</dbReference>
<dbReference type="SUPFAM" id="SSF48264">
    <property type="entry name" value="Cytochrome P450"/>
    <property type="match status" value="1"/>
</dbReference>
<dbReference type="OrthoDB" id="2789670at2759"/>
<evidence type="ECO:0000256" key="1">
    <source>
        <dbReference type="ARBA" id="ARBA00001971"/>
    </source>
</evidence>
<dbReference type="GO" id="GO:0005506">
    <property type="term" value="F:iron ion binding"/>
    <property type="evidence" value="ECO:0007669"/>
    <property type="project" value="InterPro"/>
</dbReference>
<evidence type="ECO:0000256" key="9">
    <source>
        <dbReference type="PIRSR" id="PIRSR602401-1"/>
    </source>
</evidence>
<gene>
    <name evidence="11" type="ORF">M408DRAFT_26815</name>
</gene>
<dbReference type="PANTHER" id="PTHR46300:SF7">
    <property type="entry name" value="P450, PUTATIVE (EUROFUNG)-RELATED"/>
    <property type="match status" value="1"/>
</dbReference>
<evidence type="ECO:0000256" key="2">
    <source>
        <dbReference type="ARBA" id="ARBA00005179"/>
    </source>
</evidence>
<evidence type="ECO:0000256" key="5">
    <source>
        <dbReference type="ARBA" id="ARBA00022723"/>
    </source>
</evidence>
<keyword evidence="8 10" id="KW-0503">Monooxygenase</keyword>
<keyword evidence="5 9" id="KW-0479">Metal-binding</keyword>
<comment type="similarity">
    <text evidence="3 10">Belongs to the cytochrome P450 family.</text>
</comment>
<dbReference type="Proteomes" id="UP000054097">
    <property type="component" value="Unassembled WGS sequence"/>
</dbReference>
<keyword evidence="12" id="KW-1185">Reference proteome</keyword>
<dbReference type="InterPro" id="IPR050364">
    <property type="entry name" value="Cytochrome_P450_fung"/>
</dbReference>
<reference evidence="12" key="2">
    <citation type="submission" date="2015-01" db="EMBL/GenBank/DDBJ databases">
        <title>Evolutionary Origins and Diversification of the Mycorrhizal Mutualists.</title>
        <authorList>
            <consortium name="DOE Joint Genome Institute"/>
            <consortium name="Mycorrhizal Genomics Consortium"/>
            <person name="Kohler A."/>
            <person name="Kuo A."/>
            <person name="Nagy L.G."/>
            <person name="Floudas D."/>
            <person name="Copeland A."/>
            <person name="Barry K.W."/>
            <person name="Cichocki N."/>
            <person name="Veneault-Fourrey C."/>
            <person name="LaButti K."/>
            <person name="Lindquist E.A."/>
            <person name="Lipzen A."/>
            <person name="Lundell T."/>
            <person name="Morin E."/>
            <person name="Murat C."/>
            <person name="Riley R."/>
            <person name="Ohm R."/>
            <person name="Sun H."/>
            <person name="Tunlid A."/>
            <person name="Henrissat B."/>
            <person name="Grigoriev I.V."/>
            <person name="Hibbett D.S."/>
            <person name="Martin F."/>
        </authorList>
    </citation>
    <scope>NUCLEOTIDE SEQUENCE [LARGE SCALE GENOMIC DNA]</scope>
    <source>
        <strain evidence="12">MAFF 305830</strain>
    </source>
</reference>
<dbReference type="InterPro" id="IPR036396">
    <property type="entry name" value="Cyt_P450_sf"/>
</dbReference>
<dbReference type="PROSITE" id="PS00086">
    <property type="entry name" value="CYTOCHROME_P450"/>
    <property type="match status" value="1"/>
</dbReference>
<comment type="pathway">
    <text evidence="2">Secondary metabolite biosynthesis.</text>
</comment>